<keyword evidence="8 10" id="KW-1133">Transmembrane helix</keyword>
<dbReference type="GO" id="GO:0005886">
    <property type="term" value="C:plasma membrane"/>
    <property type="evidence" value="ECO:0007669"/>
    <property type="project" value="UniProtKB-SubCell"/>
</dbReference>
<dbReference type="Pfam" id="PF00005">
    <property type="entry name" value="ABC_tran"/>
    <property type="match status" value="1"/>
</dbReference>
<evidence type="ECO:0000256" key="8">
    <source>
        <dbReference type="ARBA" id="ARBA00022989"/>
    </source>
</evidence>
<dbReference type="Pfam" id="PF06472">
    <property type="entry name" value="ABC_membrane_2"/>
    <property type="match status" value="1"/>
</dbReference>
<evidence type="ECO:0000256" key="2">
    <source>
        <dbReference type="ARBA" id="ARBA00022448"/>
    </source>
</evidence>
<dbReference type="RefSeq" id="WP_047212834.1">
    <property type="nucleotide sequence ID" value="NZ_CP011568.3"/>
</dbReference>
<dbReference type="SUPFAM" id="SSF90123">
    <property type="entry name" value="ABC transporter transmembrane region"/>
    <property type="match status" value="1"/>
</dbReference>
<evidence type="ECO:0000256" key="1">
    <source>
        <dbReference type="ARBA" id="ARBA00004651"/>
    </source>
</evidence>
<dbReference type="InterPro" id="IPR050835">
    <property type="entry name" value="ABC_transporter_sub-D"/>
</dbReference>
<keyword evidence="4" id="KW-0997">Cell inner membrane</keyword>
<evidence type="ECO:0000256" key="6">
    <source>
        <dbReference type="ARBA" id="ARBA00022741"/>
    </source>
</evidence>
<keyword evidence="14" id="KW-1185">Reference proteome</keyword>
<dbReference type="InterPro" id="IPR011527">
    <property type="entry name" value="ABC1_TM_dom"/>
</dbReference>
<dbReference type="InterPro" id="IPR003439">
    <property type="entry name" value="ABC_transporter-like_ATP-bd"/>
</dbReference>
<evidence type="ECO:0000256" key="4">
    <source>
        <dbReference type="ARBA" id="ARBA00022519"/>
    </source>
</evidence>
<dbReference type="GO" id="GO:0016887">
    <property type="term" value="F:ATP hydrolysis activity"/>
    <property type="evidence" value="ECO:0007669"/>
    <property type="project" value="InterPro"/>
</dbReference>
<evidence type="ECO:0000256" key="9">
    <source>
        <dbReference type="ARBA" id="ARBA00023136"/>
    </source>
</evidence>
<dbReference type="InterPro" id="IPR003593">
    <property type="entry name" value="AAA+_ATPase"/>
</dbReference>
<evidence type="ECO:0000259" key="11">
    <source>
        <dbReference type="PROSITE" id="PS50893"/>
    </source>
</evidence>
<feature type="transmembrane region" description="Helical" evidence="10">
    <location>
        <begin position="161"/>
        <end position="183"/>
    </location>
</feature>
<dbReference type="GO" id="GO:0005524">
    <property type="term" value="F:ATP binding"/>
    <property type="evidence" value="ECO:0007669"/>
    <property type="project" value="UniProtKB-KW"/>
</dbReference>
<organism evidence="13 14">
    <name type="scientific">Pandoraea thiooxydans</name>
    <dbReference type="NCBI Taxonomy" id="445709"/>
    <lineage>
        <taxon>Bacteria</taxon>
        <taxon>Pseudomonadati</taxon>
        <taxon>Pseudomonadota</taxon>
        <taxon>Betaproteobacteria</taxon>
        <taxon>Burkholderiales</taxon>
        <taxon>Burkholderiaceae</taxon>
        <taxon>Pandoraea</taxon>
    </lineage>
</organism>
<reference evidence="14" key="1">
    <citation type="submission" date="2015-06" db="EMBL/GenBank/DDBJ databases">
        <authorList>
            <person name="Lim Y.L."/>
            <person name="Ee R."/>
            <person name="Yong D."/>
            <person name="How K.Y."/>
            <person name="Yin W.F."/>
            <person name="Chan K.G."/>
        </authorList>
    </citation>
    <scope>NUCLEOTIDE SEQUENCE [LARGE SCALE GENOMIC DNA]</scope>
    <source>
        <strain evidence="14">DSM 25325</strain>
    </source>
</reference>
<name>A0A0G3EJT1_9BURK</name>
<dbReference type="InterPro" id="IPR027417">
    <property type="entry name" value="P-loop_NTPase"/>
</dbReference>
<comment type="subcellular location">
    <subcellularLocation>
        <location evidence="1">Cell membrane</location>
        <topology evidence="1">Multi-pass membrane protein</topology>
    </subcellularLocation>
</comment>
<evidence type="ECO:0000256" key="5">
    <source>
        <dbReference type="ARBA" id="ARBA00022692"/>
    </source>
</evidence>
<evidence type="ECO:0000256" key="7">
    <source>
        <dbReference type="ARBA" id="ARBA00022840"/>
    </source>
</evidence>
<feature type="domain" description="ABC transmembrane type-1" evidence="12">
    <location>
        <begin position="46"/>
        <end position="344"/>
    </location>
</feature>
<dbReference type="OrthoDB" id="9810134at2"/>
<protein>
    <submittedName>
        <fullName evidence="13">ABC transporter permease</fullName>
    </submittedName>
</protein>
<feature type="transmembrane region" description="Helical" evidence="10">
    <location>
        <begin position="81"/>
        <end position="105"/>
    </location>
</feature>
<dbReference type="Gene3D" id="3.40.50.300">
    <property type="entry name" value="P-loop containing nucleotide triphosphate hydrolases"/>
    <property type="match status" value="1"/>
</dbReference>
<feature type="transmembrane region" description="Helical" evidence="10">
    <location>
        <begin position="39"/>
        <end position="60"/>
    </location>
</feature>
<evidence type="ECO:0000313" key="14">
    <source>
        <dbReference type="Proteomes" id="UP000036700"/>
    </source>
</evidence>
<dbReference type="PANTHER" id="PTHR11384:SF59">
    <property type="entry name" value="LYSOSOMAL COBALAMIN TRANSPORTER ABCD4"/>
    <property type="match status" value="1"/>
</dbReference>
<dbReference type="CDD" id="cd03223">
    <property type="entry name" value="ABCD_peroxisomal_ALDP"/>
    <property type="match status" value="1"/>
</dbReference>
<dbReference type="STRING" id="445709.ABW99_02685"/>
<keyword evidence="9 10" id="KW-0472">Membrane</keyword>
<feature type="transmembrane region" description="Helical" evidence="10">
    <location>
        <begin position="195"/>
        <end position="219"/>
    </location>
</feature>
<dbReference type="PROSITE" id="PS50929">
    <property type="entry name" value="ABC_TM1F"/>
    <property type="match status" value="1"/>
</dbReference>
<dbReference type="Proteomes" id="UP000036700">
    <property type="component" value="Chromosome"/>
</dbReference>
<accession>A0A0G3EJT1</accession>
<keyword evidence="5 10" id="KW-0812">Transmembrane</keyword>
<dbReference type="InterPro" id="IPR017871">
    <property type="entry name" value="ABC_transporter-like_CS"/>
</dbReference>
<gene>
    <name evidence="13" type="ORF">ABW99_02685</name>
</gene>
<sequence>MKQSEQPDLTYAESDERRAHFNTSVWQLILPYWKSDERWVSGSLALFMIGVSFGQAYIGVWRNGWIGKFYDAISGAHFGKLSPLLAIYLIIIVVTTAVTIASYVANEVLILRWRTWLTNYLVDRWTHNETYFRIERDKLLDNADQRISEDAKNFVSTTVNLVFGLISVPVTTVTFSVLLWRISGDYVLHVGGSRFVIPGYMVIAVFLYTGITLLVTHLIGRRLIPVNVRQQKVEADFRALMLQIREGAEQVALYGGAHTEAARLKRTFWAIRDNTWKVIRVTSDVMFSTQVPGQITSILPALLVLPQLTSGALTLGGLMRITSAFGSLDGTLSFFPQTYQSFASWRAIVRRLLALLDAVEPRDLAQTLSLELRDDGAIDVGPLNLATMRGAVLSQIPAFRIEKGARCLIRGRSGAGKSTLLRALAGIWPYGDGVIGMPSGVSTIFVPQKSYVPVGTLKQALAYPADEADVTDEAACRALTDCGLVKYRGCLHEVDRWGSRLSGGEQQRLAFARIFLRRPTHIFLDESTSALDDVSERRLYSHLIETLPESTLVSVAHRKEVEEFHTQFVDLSAATVHPMGTESTAAGDQHGQIAWQRLSAT</sequence>
<feature type="domain" description="ABC transporter" evidence="11">
    <location>
        <begin position="372"/>
        <end position="598"/>
    </location>
</feature>
<evidence type="ECO:0000256" key="10">
    <source>
        <dbReference type="SAM" id="Phobius"/>
    </source>
</evidence>
<proteinExistence type="predicted"/>
<keyword evidence="2" id="KW-0813">Transport</keyword>
<evidence type="ECO:0000259" key="12">
    <source>
        <dbReference type="PROSITE" id="PS50929"/>
    </source>
</evidence>
<dbReference type="KEGG" id="ptx:ABW99_02685"/>
<keyword evidence="3" id="KW-1003">Cell membrane</keyword>
<dbReference type="PROSITE" id="PS00211">
    <property type="entry name" value="ABC_TRANSPORTER_1"/>
    <property type="match status" value="1"/>
</dbReference>
<dbReference type="Gene3D" id="1.20.1560.10">
    <property type="entry name" value="ABC transporter type 1, transmembrane domain"/>
    <property type="match status" value="1"/>
</dbReference>
<dbReference type="InterPro" id="IPR036640">
    <property type="entry name" value="ABC1_TM_sf"/>
</dbReference>
<dbReference type="SUPFAM" id="SSF52540">
    <property type="entry name" value="P-loop containing nucleoside triphosphate hydrolases"/>
    <property type="match status" value="1"/>
</dbReference>
<dbReference type="EMBL" id="CP011568">
    <property type="protein sequence ID" value="AKJ67298.1"/>
    <property type="molecule type" value="Genomic_DNA"/>
</dbReference>
<dbReference type="SMART" id="SM00382">
    <property type="entry name" value="AAA"/>
    <property type="match status" value="1"/>
</dbReference>
<dbReference type="PROSITE" id="PS50893">
    <property type="entry name" value="ABC_TRANSPORTER_2"/>
    <property type="match status" value="1"/>
</dbReference>
<keyword evidence="7" id="KW-0067">ATP-binding</keyword>
<dbReference type="AlphaFoldDB" id="A0A0G3EJT1"/>
<dbReference type="PATRIC" id="fig|445709.3.peg.583"/>
<dbReference type="GO" id="GO:0140359">
    <property type="term" value="F:ABC-type transporter activity"/>
    <property type="evidence" value="ECO:0007669"/>
    <property type="project" value="InterPro"/>
</dbReference>
<evidence type="ECO:0000256" key="3">
    <source>
        <dbReference type="ARBA" id="ARBA00022475"/>
    </source>
</evidence>
<keyword evidence="6" id="KW-0547">Nucleotide-binding</keyword>
<evidence type="ECO:0000313" key="13">
    <source>
        <dbReference type="EMBL" id="AKJ67298.1"/>
    </source>
</evidence>
<dbReference type="PANTHER" id="PTHR11384">
    <property type="entry name" value="ATP-BINDING CASSETTE, SUB-FAMILY D MEMBER"/>
    <property type="match status" value="1"/>
</dbReference>